<name>A0A8J5VUJ3_ZIZPA</name>
<reference evidence="1" key="1">
    <citation type="journal article" date="2021" name="bioRxiv">
        <title>Whole Genome Assembly and Annotation of Northern Wild Rice, Zizania palustris L., Supports a Whole Genome Duplication in the Zizania Genus.</title>
        <authorList>
            <person name="Haas M."/>
            <person name="Kono T."/>
            <person name="Macchietto M."/>
            <person name="Millas R."/>
            <person name="McGilp L."/>
            <person name="Shao M."/>
            <person name="Duquette J."/>
            <person name="Hirsch C.N."/>
            <person name="Kimball J."/>
        </authorList>
    </citation>
    <scope>NUCLEOTIDE SEQUENCE</scope>
    <source>
        <tissue evidence="1">Fresh leaf tissue</tissue>
    </source>
</reference>
<gene>
    <name evidence="1" type="ORF">GUJ93_ZPchr0006g41700</name>
</gene>
<evidence type="ECO:0000313" key="1">
    <source>
        <dbReference type="EMBL" id="KAG8072016.1"/>
    </source>
</evidence>
<accession>A0A8J5VUJ3</accession>
<dbReference type="AlphaFoldDB" id="A0A8J5VUJ3"/>
<keyword evidence="2" id="KW-1185">Reference proteome</keyword>
<sequence length="113" mass="12884">MPLRRRRDRPGTARIRRRLVLDESASERAAATRHNLLLDPNTPETARRERKNCTPFQAFTIAAHQASTLTARKHRHRCARASALVRSSLIAARQASAVAARKGQREQQRQRVQ</sequence>
<evidence type="ECO:0000313" key="2">
    <source>
        <dbReference type="Proteomes" id="UP000729402"/>
    </source>
</evidence>
<dbReference type="Proteomes" id="UP000729402">
    <property type="component" value="Unassembled WGS sequence"/>
</dbReference>
<proteinExistence type="predicted"/>
<reference evidence="1" key="2">
    <citation type="submission" date="2021-02" db="EMBL/GenBank/DDBJ databases">
        <authorList>
            <person name="Kimball J.A."/>
            <person name="Haas M.W."/>
            <person name="Macchietto M."/>
            <person name="Kono T."/>
            <person name="Duquette J."/>
            <person name="Shao M."/>
        </authorList>
    </citation>
    <scope>NUCLEOTIDE SEQUENCE</scope>
    <source>
        <tissue evidence="1">Fresh leaf tissue</tissue>
    </source>
</reference>
<organism evidence="1 2">
    <name type="scientific">Zizania palustris</name>
    <name type="common">Northern wild rice</name>
    <dbReference type="NCBI Taxonomy" id="103762"/>
    <lineage>
        <taxon>Eukaryota</taxon>
        <taxon>Viridiplantae</taxon>
        <taxon>Streptophyta</taxon>
        <taxon>Embryophyta</taxon>
        <taxon>Tracheophyta</taxon>
        <taxon>Spermatophyta</taxon>
        <taxon>Magnoliopsida</taxon>
        <taxon>Liliopsida</taxon>
        <taxon>Poales</taxon>
        <taxon>Poaceae</taxon>
        <taxon>BOP clade</taxon>
        <taxon>Oryzoideae</taxon>
        <taxon>Oryzeae</taxon>
        <taxon>Zizaniinae</taxon>
        <taxon>Zizania</taxon>
    </lineage>
</organism>
<dbReference type="EMBL" id="JAAALK010000283">
    <property type="protein sequence ID" value="KAG8072016.1"/>
    <property type="molecule type" value="Genomic_DNA"/>
</dbReference>
<comment type="caution">
    <text evidence="1">The sequence shown here is derived from an EMBL/GenBank/DDBJ whole genome shotgun (WGS) entry which is preliminary data.</text>
</comment>
<protein>
    <submittedName>
        <fullName evidence="1">Uncharacterized protein</fullName>
    </submittedName>
</protein>